<feature type="domain" description="EccD-like transmembrane" evidence="8">
    <location>
        <begin position="119"/>
        <end position="485"/>
    </location>
</feature>
<evidence type="ECO:0000313" key="10">
    <source>
        <dbReference type="Proteomes" id="UP000634229"/>
    </source>
</evidence>
<feature type="transmembrane region" description="Helical" evidence="7">
    <location>
        <begin position="180"/>
        <end position="199"/>
    </location>
</feature>
<keyword evidence="6 7" id="KW-0472">Membrane</keyword>
<dbReference type="Pfam" id="PF19053">
    <property type="entry name" value="EccD"/>
    <property type="match status" value="1"/>
</dbReference>
<organism evidence="9 10">
    <name type="scientific">Streptomyces coffeae</name>
    <dbReference type="NCBI Taxonomy" id="621382"/>
    <lineage>
        <taxon>Bacteria</taxon>
        <taxon>Bacillati</taxon>
        <taxon>Actinomycetota</taxon>
        <taxon>Actinomycetes</taxon>
        <taxon>Kitasatosporales</taxon>
        <taxon>Streptomycetaceae</taxon>
        <taxon>Streptomyces</taxon>
    </lineage>
</organism>
<gene>
    <name evidence="9" type="primary">eccD</name>
    <name evidence="9" type="ORF">JK363_38185</name>
</gene>
<dbReference type="InterPro" id="IPR006707">
    <property type="entry name" value="T7SS_EccD"/>
</dbReference>
<comment type="similarity">
    <text evidence="2">Belongs to the EccD/Snm4 family.</text>
</comment>
<feature type="transmembrane region" description="Helical" evidence="7">
    <location>
        <begin position="262"/>
        <end position="281"/>
    </location>
</feature>
<evidence type="ECO:0000256" key="6">
    <source>
        <dbReference type="ARBA" id="ARBA00023136"/>
    </source>
</evidence>
<evidence type="ECO:0000256" key="3">
    <source>
        <dbReference type="ARBA" id="ARBA00022475"/>
    </source>
</evidence>
<proteinExistence type="inferred from homology"/>
<evidence type="ECO:0000259" key="8">
    <source>
        <dbReference type="Pfam" id="PF19053"/>
    </source>
</evidence>
<keyword evidence="3" id="KW-1003">Cell membrane</keyword>
<accession>A0ABS1NQL6</accession>
<dbReference type="RefSeq" id="WP_201882670.1">
    <property type="nucleotide sequence ID" value="NZ_JAERRF010000043.1"/>
</dbReference>
<sequence length="488" mass="49970">MSTSATTGFCRVTVVAPDSRIDVALPEDVPVADVCPEILRLTGQTQPAGAPTGYHLVRRNGTVLDGSRSLVAQQVLDGELLSLRPFAESLPPAVYDDVSDAIASAVTRDRTLWRDGFLRAAGLAGGSFLLVLMGFVLWFADPLRHDMHGLPGIIAGSVGLLLTALAGVRARVYDDRASAVALGLGALPHLMIAGSGLLALDKGEGVGRLQFLLGCATVLIASVALVAAMPRGDAPFVAAVFASSVGTLATFCAILTEAGPADTAAVCSVVAIGAIAFLPGLSARVARLPIGYAPPHAAADESLDPVTPHPAEPLDAERVATQARRGHEMLLGLVGGCSAVVVGSSAVLGFSDSMWGQLLALAGGLAMLLRARLFRYTAQVASVLGAGLVSLGLLVLGLSLNPPADAVLKLITENDRGPLDVRTIWLAAAVTAGAALLVAIALIVPRVGVSPFWGRLSDLAESAFLLSLVPLCLAVLDVYSSARSLTSG</sequence>
<dbReference type="EMBL" id="JAERRF010000043">
    <property type="protein sequence ID" value="MBL1102347.1"/>
    <property type="molecule type" value="Genomic_DNA"/>
</dbReference>
<dbReference type="Gene3D" id="3.10.20.90">
    <property type="entry name" value="Phosphatidylinositol 3-kinase Catalytic Subunit, Chain A, domain 1"/>
    <property type="match status" value="1"/>
</dbReference>
<feature type="transmembrane region" description="Helical" evidence="7">
    <location>
        <begin position="236"/>
        <end position="256"/>
    </location>
</feature>
<evidence type="ECO:0000313" key="9">
    <source>
        <dbReference type="EMBL" id="MBL1102347.1"/>
    </source>
</evidence>
<dbReference type="Proteomes" id="UP000634229">
    <property type="component" value="Unassembled WGS sequence"/>
</dbReference>
<dbReference type="InterPro" id="IPR024962">
    <property type="entry name" value="YukD-like"/>
</dbReference>
<feature type="transmembrane region" description="Helical" evidence="7">
    <location>
        <begin position="330"/>
        <end position="348"/>
    </location>
</feature>
<feature type="transmembrane region" description="Helical" evidence="7">
    <location>
        <begin position="424"/>
        <end position="444"/>
    </location>
</feature>
<evidence type="ECO:0000256" key="4">
    <source>
        <dbReference type="ARBA" id="ARBA00022692"/>
    </source>
</evidence>
<evidence type="ECO:0000256" key="1">
    <source>
        <dbReference type="ARBA" id="ARBA00004651"/>
    </source>
</evidence>
<dbReference type="Pfam" id="PF08817">
    <property type="entry name" value="YukD"/>
    <property type="match status" value="1"/>
</dbReference>
<dbReference type="PIRSF" id="PIRSF017804">
    <property type="entry name" value="Secretion_EccD1"/>
    <property type="match status" value="1"/>
</dbReference>
<evidence type="ECO:0000256" key="2">
    <source>
        <dbReference type="ARBA" id="ARBA00006162"/>
    </source>
</evidence>
<feature type="transmembrane region" description="Helical" evidence="7">
    <location>
        <begin position="117"/>
        <end position="138"/>
    </location>
</feature>
<dbReference type="InterPro" id="IPR044049">
    <property type="entry name" value="EccD_transm"/>
</dbReference>
<keyword evidence="10" id="KW-1185">Reference proteome</keyword>
<name>A0ABS1NQL6_9ACTN</name>
<keyword evidence="4 7" id="KW-0812">Transmembrane</keyword>
<evidence type="ECO:0000256" key="7">
    <source>
        <dbReference type="SAM" id="Phobius"/>
    </source>
</evidence>
<feature type="transmembrane region" description="Helical" evidence="7">
    <location>
        <begin position="150"/>
        <end position="168"/>
    </location>
</feature>
<comment type="subcellular location">
    <subcellularLocation>
        <location evidence="1">Cell membrane</location>
        <topology evidence="1">Multi-pass membrane protein</topology>
    </subcellularLocation>
</comment>
<evidence type="ECO:0000256" key="5">
    <source>
        <dbReference type="ARBA" id="ARBA00022989"/>
    </source>
</evidence>
<keyword evidence="5 7" id="KW-1133">Transmembrane helix</keyword>
<feature type="transmembrane region" description="Helical" evidence="7">
    <location>
        <begin position="211"/>
        <end position="229"/>
    </location>
</feature>
<dbReference type="NCBIfam" id="TIGR03920">
    <property type="entry name" value="T7SS_EccD"/>
    <property type="match status" value="1"/>
</dbReference>
<protein>
    <submittedName>
        <fullName evidence="9">Type VII secretion integral membrane protein EccD</fullName>
    </submittedName>
</protein>
<feature type="transmembrane region" description="Helical" evidence="7">
    <location>
        <begin position="354"/>
        <end position="371"/>
    </location>
</feature>
<comment type="caution">
    <text evidence="9">The sequence shown here is derived from an EMBL/GenBank/DDBJ whole genome shotgun (WGS) entry which is preliminary data.</text>
</comment>
<reference evidence="9 10" key="1">
    <citation type="submission" date="2021-01" db="EMBL/GenBank/DDBJ databases">
        <title>WGS of actinomycetes isolated from Thailand.</title>
        <authorList>
            <person name="Thawai C."/>
        </authorList>
    </citation>
    <scope>NUCLEOTIDE SEQUENCE [LARGE SCALE GENOMIC DNA]</scope>
    <source>
        <strain evidence="9 10">CA1R205</strain>
    </source>
</reference>
<feature type="transmembrane region" description="Helical" evidence="7">
    <location>
        <begin position="383"/>
        <end position="404"/>
    </location>
</feature>